<dbReference type="InterPro" id="IPR001005">
    <property type="entry name" value="SANT/Myb"/>
</dbReference>
<accession>A0A8J5HWL8</accession>
<evidence type="ECO:0000256" key="2">
    <source>
        <dbReference type="ARBA" id="ARBA00022737"/>
    </source>
</evidence>
<evidence type="ECO:0000256" key="1">
    <source>
        <dbReference type="ARBA" id="ARBA00004123"/>
    </source>
</evidence>
<evidence type="ECO:0000259" key="9">
    <source>
        <dbReference type="PROSITE" id="PS51294"/>
    </source>
</evidence>
<evidence type="ECO:0000256" key="7">
    <source>
        <dbReference type="SAM" id="MobiDB-lite"/>
    </source>
</evidence>
<evidence type="ECO:0000313" key="11">
    <source>
        <dbReference type="Proteomes" id="UP000734854"/>
    </source>
</evidence>
<dbReference type="GO" id="GO:0003700">
    <property type="term" value="F:DNA-binding transcription factor activity"/>
    <property type="evidence" value="ECO:0007669"/>
    <property type="project" value="InterPro"/>
</dbReference>
<dbReference type="SMART" id="SM00717">
    <property type="entry name" value="SANT"/>
    <property type="match status" value="2"/>
</dbReference>
<proteinExistence type="predicted"/>
<evidence type="ECO:0000256" key="3">
    <source>
        <dbReference type="ARBA" id="ARBA00023015"/>
    </source>
</evidence>
<dbReference type="PANTHER" id="PTHR45675:SF125">
    <property type="entry name" value="MYB DNA-BINDING DOMAIN SUPERFAMILY PROTEIN-RELATED"/>
    <property type="match status" value="1"/>
</dbReference>
<dbReference type="CDD" id="cd00167">
    <property type="entry name" value="SANT"/>
    <property type="match status" value="1"/>
</dbReference>
<dbReference type="SUPFAM" id="SSF46689">
    <property type="entry name" value="Homeodomain-like"/>
    <property type="match status" value="1"/>
</dbReference>
<evidence type="ECO:0000313" key="10">
    <source>
        <dbReference type="EMBL" id="KAG6531620.1"/>
    </source>
</evidence>
<keyword evidence="3" id="KW-0805">Transcription regulation</keyword>
<dbReference type="PROSITE" id="PS50090">
    <property type="entry name" value="MYB_LIKE"/>
    <property type="match status" value="1"/>
</dbReference>
<dbReference type="InterPro" id="IPR044676">
    <property type="entry name" value="EOBI/EOBII-like_plant"/>
</dbReference>
<dbReference type="Proteomes" id="UP000734854">
    <property type="component" value="Unassembled WGS sequence"/>
</dbReference>
<dbReference type="AlphaFoldDB" id="A0A8J5HWL8"/>
<dbReference type="Pfam" id="PF00249">
    <property type="entry name" value="Myb_DNA-binding"/>
    <property type="match status" value="1"/>
</dbReference>
<name>A0A8J5HWL8_ZINOF</name>
<feature type="domain" description="Myb-like" evidence="8">
    <location>
        <begin position="56"/>
        <end position="106"/>
    </location>
</feature>
<comment type="caution">
    <text evidence="10">The sequence shown here is derived from an EMBL/GenBank/DDBJ whole genome shotgun (WGS) entry which is preliminary data.</text>
</comment>
<dbReference type="PROSITE" id="PS51294">
    <property type="entry name" value="HTH_MYB"/>
    <property type="match status" value="1"/>
</dbReference>
<sequence length="198" mass="22485">MSMWNVSSKTSWVKQREALAADRIQSLDFTREVLFKTKCLNRSGKSCRLRWVNYLHPGLKHGRLTPHEQHLVIQLHANWGNRWSRIAQCLPGRTDNEIKNYWRTHMRKKAEEVRMSSFSSSSSLSSQSSSLTSEGEVGLVVDGDGYSMDQIWNEISASENSVGGFSIEENKDGGSSSSKLEDCSESLPWELDDEELQI</sequence>
<gene>
    <name evidence="10" type="ORF">ZIOFF_005436</name>
</gene>
<reference evidence="10 11" key="1">
    <citation type="submission" date="2020-08" db="EMBL/GenBank/DDBJ databases">
        <title>Plant Genome Project.</title>
        <authorList>
            <person name="Zhang R.-G."/>
        </authorList>
    </citation>
    <scope>NUCLEOTIDE SEQUENCE [LARGE SCALE GENOMIC DNA]</scope>
    <source>
        <tissue evidence="10">Rhizome</tissue>
    </source>
</reference>
<keyword evidence="2" id="KW-0677">Repeat</keyword>
<evidence type="ECO:0000256" key="6">
    <source>
        <dbReference type="ARBA" id="ARBA00023242"/>
    </source>
</evidence>
<feature type="domain" description="HTH myb-type" evidence="9">
    <location>
        <begin position="56"/>
        <end position="110"/>
    </location>
</feature>
<keyword evidence="4" id="KW-0238">DNA-binding</keyword>
<dbReference type="FunFam" id="1.10.10.60:FF:000517">
    <property type="entry name" value="MYB-related transcription factor"/>
    <property type="match status" value="1"/>
</dbReference>
<dbReference type="GO" id="GO:0043565">
    <property type="term" value="F:sequence-specific DNA binding"/>
    <property type="evidence" value="ECO:0007669"/>
    <property type="project" value="InterPro"/>
</dbReference>
<keyword evidence="11" id="KW-1185">Reference proteome</keyword>
<dbReference type="Gene3D" id="1.10.10.60">
    <property type="entry name" value="Homeodomain-like"/>
    <property type="match status" value="2"/>
</dbReference>
<keyword evidence="5" id="KW-0804">Transcription</keyword>
<dbReference type="PANTHER" id="PTHR45675">
    <property type="entry name" value="MYB TRANSCRIPTION FACTOR-RELATED-RELATED"/>
    <property type="match status" value="1"/>
</dbReference>
<feature type="region of interest" description="Disordered" evidence="7">
    <location>
        <begin position="163"/>
        <end position="186"/>
    </location>
</feature>
<keyword evidence="6" id="KW-0539">Nucleus</keyword>
<organism evidence="10 11">
    <name type="scientific">Zingiber officinale</name>
    <name type="common">Ginger</name>
    <name type="synonym">Amomum zingiber</name>
    <dbReference type="NCBI Taxonomy" id="94328"/>
    <lineage>
        <taxon>Eukaryota</taxon>
        <taxon>Viridiplantae</taxon>
        <taxon>Streptophyta</taxon>
        <taxon>Embryophyta</taxon>
        <taxon>Tracheophyta</taxon>
        <taxon>Spermatophyta</taxon>
        <taxon>Magnoliopsida</taxon>
        <taxon>Liliopsida</taxon>
        <taxon>Zingiberales</taxon>
        <taxon>Zingiberaceae</taxon>
        <taxon>Zingiber</taxon>
    </lineage>
</organism>
<evidence type="ECO:0000256" key="4">
    <source>
        <dbReference type="ARBA" id="ARBA00023125"/>
    </source>
</evidence>
<evidence type="ECO:0000259" key="8">
    <source>
        <dbReference type="PROSITE" id="PS50090"/>
    </source>
</evidence>
<dbReference type="EMBL" id="JACMSC010000002">
    <property type="protein sequence ID" value="KAG6531620.1"/>
    <property type="molecule type" value="Genomic_DNA"/>
</dbReference>
<dbReference type="GO" id="GO:0005634">
    <property type="term" value="C:nucleus"/>
    <property type="evidence" value="ECO:0007669"/>
    <property type="project" value="UniProtKB-SubCell"/>
</dbReference>
<evidence type="ECO:0000256" key="5">
    <source>
        <dbReference type="ARBA" id="ARBA00023163"/>
    </source>
</evidence>
<dbReference type="InterPro" id="IPR017930">
    <property type="entry name" value="Myb_dom"/>
</dbReference>
<comment type="subcellular location">
    <subcellularLocation>
        <location evidence="1">Nucleus</location>
    </subcellularLocation>
</comment>
<dbReference type="InterPro" id="IPR009057">
    <property type="entry name" value="Homeodomain-like_sf"/>
</dbReference>
<protein>
    <submittedName>
        <fullName evidence="10">Uncharacterized protein</fullName>
    </submittedName>
</protein>